<feature type="region of interest" description="Disordered" evidence="1">
    <location>
        <begin position="292"/>
        <end position="315"/>
    </location>
</feature>
<accession>A0A1J6K7T7</accession>
<evidence type="ECO:0000313" key="2">
    <source>
        <dbReference type="EMBL" id="OIT25390.1"/>
    </source>
</evidence>
<dbReference type="PANTHER" id="PTHR33233">
    <property type="entry name" value="ENDONUCLEASE/EXONUCLEASE/PHOSPHATASE"/>
    <property type="match status" value="1"/>
</dbReference>
<feature type="region of interest" description="Disordered" evidence="1">
    <location>
        <begin position="356"/>
        <end position="392"/>
    </location>
</feature>
<evidence type="ECO:0000313" key="3">
    <source>
        <dbReference type="Proteomes" id="UP000187609"/>
    </source>
</evidence>
<dbReference type="EMBL" id="MJEQ01003059">
    <property type="protein sequence ID" value="OIT25390.1"/>
    <property type="molecule type" value="Genomic_DNA"/>
</dbReference>
<reference evidence="2" key="1">
    <citation type="submission" date="2016-11" db="EMBL/GenBank/DDBJ databases">
        <title>The genome of Nicotiana attenuata.</title>
        <authorList>
            <person name="Xu S."/>
            <person name="Brockmoeller T."/>
            <person name="Gaquerel E."/>
            <person name="Navarro A."/>
            <person name="Kuhl H."/>
            <person name="Gase K."/>
            <person name="Ling Z."/>
            <person name="Zhou W."/>
            <person name="Kreitzer C."/>
            <person name="Stanke M."/>
            <person name="Tang H."/>
            <person name="Lyons E."/>
            <person name="Pandey P."/>
            <person name="Pandey S.P."/>
            <person name="Timmermann B."/>
            <person name="Baldwin I.T."/>
        </authorList>
    </citation>
    <scope>NUCLEOTIDE SEQUENCE [LARGE SCALE GENOMIC DNA]</scope>
    <source>
        <strain evidence="2">UT</strain>
    </source>
</reference>
<name>A0A1J6K7T7_NICAT</name>
<dbReference type="PANTHER" id="PTHR33233:SF17">
    <property type="entry name" value="DUF4283 DOMAIN-CONTAINING PROTEIN"/>
    <property type="match status" value="1"/>
</dbReference>
<dbReference type="Proteomes" id="UP000187609">
    <property type="component" value="Unassembled WGS sequence"/>
</dbReference>
<feature type="compositionally biased region" description="Polar residues" evidence="1">
    <location>
        <begin position="306"/>
        <end position="315"/>
    </location>
</feature>
<dbReference type="AlphaFoldDB" id="A0A1J6K7T7"/>
<proteinExistence type="predicted"/>
<organism evidence="2 3">
    <name type="scientific">Nicotiana attenuata</name>
    <name type="common">Coyote tobacco</name>
    <dbReference type="NCBI Taxonomy" id="49451"/>
    <lineage>
        <taxon>Eukaryota</taxon>
        <taxon>Viridiplantae</taxon>
        <taxon>Streptophyta</taxon>
        <taxon>Embryophyta</taxon>
        <taxon>Tracheophyta</taxon>
        <taxon>Spermatophyta</taxon>
        <taxon>Magnoliopsida</taxon>
        <taxon>eudicotyledons</taxon>
        <taxon>Gunneridae</taxon>
        <taxon>Pentapetalae</taxon>
        <taxon>asterids</taxon>
        <taxon>lamiids</taxon>
        <taxon>Solanales</taxon>
        <taxon>Solanaceae</taxon>
        <taxon>Nicotianoideae</taxon>
        <taxon>Nicotianeae</taxon>
        <taxon>Nicotiana</taxon>
    </lineage>
</organism>
<dbReference type="Gramene" id="OIT25390">
    <property type="protein sequence ID" value="OIT25390"/>
    <property type="gene ID" value="A4A49_28088"/>
</dbReference>
<protein>
    <submittedName>
        <fullName evidence="2">Uncharacterized protein</fullName>
    </submittedName>
</protein>
<evidence type="ECO:0000256" key="1">
    <source>
        <dbReference type="SAM" id="MobiDB-lite"/>
    </source>
</evidence>
<sequence length="392" mass="42477">MAKKRGRPFKNPPLVTIGSSVSATVIADTIECGSTQQITTPTGPPFTIKSLEGGNVSAHIGLLKKLELSANPSITQGNSSNSGEKTINRETNTCTDPIEINQPRTKSIAEEKLSSSWVKLFAGNRSAENGMTLSYIAPEVVDGQFAVNLDKEEVENETEKWKKALIVYVIGETPAMAKKRGRPFKNPPLVTIGSSVSATVIADTIECGNTQQISTPTGPPFTTKSLEGGNVSAHTDPSGRHFQQPIEFEWKPEFCSECLRIGHDCVKQKQLGNPVQHQKYKRSRVVPMWVPKQRQKDPVMSEQNEDSGNQNKGKAVIQSNTEGGWIQVKAKGSSSGVKAAVPQHYQAPVDIITTNGFQGLTEEEQRNIKANPPDLGGNKLNPPDLGGNKLTQ</sequence>
<comment type="caution">
    <text evidence="2">The sequence shown here is derived from an EMBL/GenBank/DDBJ whole genome shotgun (WGS) entry which is preliminary data.</text>
</comment>
<gene>
    <name evidence="2" type="ORF">A4A49_28088</name>
</gene>
<keyword evidence="3" id="KW-1185">Reference proteome</keyword>